<dbReference type="OrthoDB" id="3693185at2"/>
<organism evidence="2 3">
    <name type="scientific">Labedaea rhizosphaerae</name>
    <dbReference type="NCBI Taxonomy" id="598644"/>
    <lineage>
        <taxon>Bacteria</taxon>
        <taxon>Bacillati</taxon>
        <taxon>Actinomycetota</taxon>
        <taxon>Actinomycetes</taxon>
        <taxon>Pseudonocardiales</taxon>
        <taxon>Pseudonocardiaceae</taxon>
        <taxon>Labedaea</taxon>
    </lineage>
</organism>
<evidence type="ECO:0000313" key="3">
    <source>
        <dbReference type="Proteomes" id="UP000295444"/>
    </source>
</evidence>
<feature type="transmembrane region" description="Helical" evidence="1">
    <location>
        <begin position="20"/>
        <end position="44"/>
    </location>
</feature>
<dbReference type="EMBL" id="SNXZ01000004">
    <property type="protein sequence ID" value="TDP96227.1"/>
    <property type="molecule type" value="Genomic_DNA"/>
</dbReference>
<comment type="caution">
    <text evidence="2">The sequence shown here is derived from an EMBL/GenBank/DDBJ whole genome shotgun (WGS) entry which is preliminary data.</text>
</comment>
<evidence type="ECO:0000313" key="2">
    <source>
        <dbReference type="EMBL" id="TDP96227.1"/>
    </source>
</evidence>
<evidence type="ECO:0000256" key="1">
    <source>
        <dbReference type="SAM" id="Phobius"/>
    </source>
</evidence>
<protein>
    <submittedName>
        <fullName evidence="2">Uncharacterized protein</fullName>
    </submittedName>
</protein>
<accession>A0A4R6SA15</accession>
<gene>
    <name evidence="2" type="ORF">EV186_104209</name>
</gene>
<feature type="transmembrane region" description="Helical" evidence="1">
    <location>
        <begin position="202"/>
        <end position="221"/>
    </location>
</feature>
<keyword evidence="1" id="KW-0472">Membrane</keyword>
<reference evidence="2 3" key="1">
    <citation type="submission" date="2019-03" db="EMBL/GenBank/DDBJ databases">
        <title>Genomic Encyclopedia of Type Strains, Phase IV (KMG-IV): sequencing the most valuable type-strain genomes for metagenomic binning, comparative biology and taxonomic classification.</title>
        <authorList>
            <person name="Goeker M."/>
        </authorList>
    </citation>
    <scope>NUCLEOTIDE SEQUENCE [LARGE SCALE GENOMIC DNA]</scope>
    <source>
        <strain evidence="2 3">DSM 45361</strain>
    </source>
</reference>
<name>A0A4R6SA15_LABRH</name>
<feature type="transmembrane region" description="Helical" evidence="1">
    <location>
        <begin position="132"/>
        <end position="149"/>
    </location>
</feature>
<proteinExistence type="predicted"/>
<dbReference type="Proteomes" id="UP000295444">
    <property type="component" value="Unassembled WGS sequence"/>
</dbReference>
<keyword evidence="1" id="KW-0812">Transmembrane</keyword>
<sequence length="243" mass="25834">MVPLDSIPKPDDLVEDALKAIFGPAAIITIVFILGNLTVAWIGAWQTGAKVARATATTARQASARLSQMPRTAAAVASLTTATIVGVQGMWLWLSYVIGNGTSYLFTGNVPPSGPQWGTVLQSLHWDPIVETYVLASAVGIVAAYVLALKGKEPGWVVAALSLPAIFWGALTGFGSLLALLVASLHLISDHNFPLDDSSRSMMLMFGIAVTQIIACSLAMNSTETVVKVWRIQTSTNDPYTEY</sequence>
<dbReference type="RefSeq" id="WP_133851606.1">
    <property type="nucleotide sequence ID" value="NZ_SNXZ01000004.1"/>
</dbReference>
<keyword evidence="3" id="KW-1185">Reference proteome</keyword>
<dbReference type="AlphaFoldDB" id="A0A4R6SA15"/>
<feature type="transmembrane region" description="Helical" evidence="1">
    <location>
        <begin position="156"/>
        <end position="182"/>
    </location>
</feature>
<feature type="transmembrane region" description="Helical" evidence="1">
    <location>
        <begin position="73"/>
        <end position="94"/>
    </location>
</feature>
<keyword evidence="1" id="KW-1133">Transmembrane helix</keyword>